<dbReference type="PROSITE" id="PS51819">
    <property type="entry name" value="VOC"/>
    <property type="match status" value="1"/>
</dbReference>
<dbReference type="RefSeq" id="WP_105005915.1">
    <property type="nucleotide sequence ID" value="NZ_CP025012.1"/>
</dbReference>
<dbReference type="InterPro" id="IPR037523">
    <property type="entry name" value="VOC_core"/>
</dbReference>
<evidence type="ECO:0000313" key="2">
    <source>
        <dbReference type="EMBL" id="AUW42270.1"/>
    </source>
</evidence>
<dbReference type="EMBL" id="CP025012">
    <property type="protein sequence ID" value="AUW42270.1"/>
    <property type="molecule type" value="Genomic_DNA"/>
</dbReference>
<gene>
    <name evidence="2" type="ORF">CUJ84_Chr001899</name>
</gene>
<feature type="domain" description="VOC" evidence="1">
    <location>
        <begin position="1"/>
        <end position="120"/>
    </location>
</feature>
<keyword evidence="2" id="KW-0560">Oxidoreductase</keyword>
<accession>A0A2K9Z258</accession>
<sequence>MFAVRYFVKDVSASIKYYSDAFDFELVQQYGPAMAILTKDSLTLWLAGPASSAVQAEKKVNPDIMPGFNRIVVLTDDIKNVTARALDCGGRVRIDIGSGPTGEQSILEDPDGNLIELFSSRP</sequence>
<protein>
    <submittedName>
        <fullName evidence="2">Catechol 2,3-dioxygenase</fullName>
    </submittedName>
</protein>
<keyword evidence="2" id="KW-0223">Dioxygenase</keyword>
<dbReference type="InterPro" id="IPR004360">
    <property type="entry name" value="Glyas_Fos-R_dOase_dom"/>
</dbReference>
<evidence type="ECO:0000313" key="3">
    <source>
        <dbReference type="Proteomes" id="UP000238523"/>
    </source>
</evidence>
<reference evidence="2 3" key="1">
    <citation type="submission" date="2017-11" db="EMBL/GenBank/DDBJ databases">
        <title>Complete genome of Rhizobium leguminosarum Norway, an ineffective micro-symbiont.</title>
        <authorList>
            <person name="Hoffrichter A."/>
            <person name="Liang J."/>
            <person name="Brachmann A."/>
            <person name="Marin M."/>
        </authorList>
    </citation>
    <scope>NUCLEOTIDE SEQUENCE [LARGE SCALE GENOMIC DNA]</scope>
    <source>
        <strain evidence="2 3">Norway</strain>
    </source>
</reference>
<dbReference type="Gene3D" id="3.10.180.10">
    <property type="entry name" value="2,3-Dihydroxybiphenyl 1,2-Dioxygenase, domain 1"/>
    <property type="match status" value="1"/>
</dbReference>
<dbReference type="SUPFAM" id="SSF54593">
    <property type="entry name" value="Glyoxalase/Bleomycin resistance protein/Dihydroxybiphenyl dioxygenase"/>
    <property type="match status" value="1"/>
</dbReference>
<proteinExistence type="predicted"/>
<dbReference type="AlphaFoldDB" id="A0A2K9Z258"/>
<dbReference type="InterPro" id="IPR029068">
    <property type="entry name" value="Glyas_Bleomycin-R_OHBP_Dase"/>
</dbReference>
<dbReference type="CDD" id="cd06587">
    <property type="entry name" value="VOC"/>
    <property type="match status" value="1"/>
</dbReference>
<dbReference type="Proteomes" id="UP000238523">
    <property type="component" value="Chromosome"/>
</dbReference>
<name>A0A2K9Z258_RHILE</name>
<dbReference type="Pfam" id="PF00903">
    <property type="entry name" value="Glyoxalase"/>
    <property type="match status" value="1"/>
</dbReference>
<evidence type="ECO:0000259" key="1">
    <source>
        <dbReference type="PROSITE" id="PS51819"/>
    </source>
</evidence>
<dbReference type="GO" id="GO:0051213">
    <property type="term" value="F:dioxygenase activity"/>
    <property type="evidence" value="ECO:0007669"/>
    <property type="project" value="UniProtKB-KW"/>
</dbReference>
<organism evidence="2 3">
    <name type="scientific">Rhizobium leguminosarum</name>
    <dbReference type="NCBI Taxonomy" id="384"/>
    <lineage>
        <taxon>Bacteria</taxon>
        <taxon>Pseudomonadati</taxon>
        <taxon>Pseudomonadota</taxon>
        <taxon>Alphaproteobacteria</taxon>
        <taxon>Hyphomicrobiales</taxon>
        <taxon>Rhizobiaceae</taxon>
        <taxon>Rhizobium/Agrobacterium group</taxon>
        <taxon>Rhizobium</taxon>
    </lineage>
</organism>